<dbReference type="EMBL" id="CP036273">
    <property type="protein sequence ID" value="QDU18207.1"/>
    <property type="molecule type" value="Genomic_DNA"/>
</dbReference>
<evidence type="ECO:0008006" key="5">
    <source>
        <dbReference type="Google" id="ProtNLM"/>
    </source>
</evidence>
<keyword evidence="2" id="KW-0472">Membrane</keyword>
<evidence type="ECO:0000256" key="2">
    <source>
        <dbReference type="SAM" id="Phobius"/>
    </source>
</evidence>
<keyword evidence="2" id="KW-1133">Transmembrane helix</keyword>
<evidence type="ECO:0000256" key="1">
    <source>
        <dbReference type="SAM" id="MobiDB-lite"/>
    </source>
</evidence>
<name>A0A517XL20_9BACT</name>
<feature type="transmembrane region" description="Helical" evidence="2">
    <location>
        <begin position="26"/>
        <end position="47"/>
    </location>
</feature>
<keyword evidence="2" id="KW-0812">Transmembrane</keyword>
<dbReference type="KEGG" id="uli:ETAA1_00900"/>
<feature type="compositionally biased region" description="Pro residues" evidence="1">
    <location>
        <begin position="113"/>
        <end position="127"/>
    </location>
</feature>
<evidence type="ECO:0000313" key="4">
    <source>
        <dbReference type="Proteomes" id="UP000319576"/>
    </source>
</evidence>
<gene>
    <name evidence="3" type="ORF">ETAA1_00900</name>
</gene>
<dbReference type="RefSeq" id="WP_145233327.1">
    <property type="nucleotide sequence ID" value="NZ_CP036273.1"/>
</dbReference>
<keyword evidence="4" id="KW-1185">Reference proteome</keyword>
<sequence>MSSSLLSLFAQAGGKPPGTPWEKPELLYASLAIAAALLAGGVVIYFVDRWRKSGLAPGTADGAAELTGFRGMLERGEITEEEYARLRQKAAARLKGPASAVETKSPAALDTAPAPPAPPNPTLPGPLPDDYFDDPQPPPRPT</sequence>
<protein>
    <recommendedName>
        <fullName evidence="5">SHOCT domain-containing protein</fullName>
    </recommendedName>
</protein>
<feature type="region of interest" description="Disordered" evidence="1">
    <location>
        <begin position="93"/>
        <end position="142"/>
    </location>
</feature>
<reference evidence="3 4" key="1">
    <citation type="submission" date="2019-02" db="EMBL/GenBank/DDBJ databases">
        <title>Deep-cultivation of Planctomycetes and their phenomic and genomic characterization uncovers novel biology.</title>
        <authorList>
            <person name="Wiegand S."/>
            <person name="Jogler M."/>
            <person name="Boedeker C."/>
            <person name="Pinto D."/>
            <person name="Vollmers J."/>
            <person name="Rivas-Marin E."/>
            <person name="Kohn T."/>
            <person name="Peeters S.H."/>
            <person name="Heuer A."/>
            <person name="Rast P."/>
            <person name="Oberbeckmann S."/>
            <person name="Bunk B."/>
            <person name="Jeske O."/>
            <person name="Meyerdierks A."/>
            <person name="Storesund J.E."/>
            <person name="Kallscheuer N."/>
            <person name="Luecker S."/>
            <person name="Lage O.M."/>
            <person name="Pohl T."/>
            <person name="Merkel B.J."/>
            <person name="Hornburger P."/>
            <person name="Mueller R.-W."/>
            <person name="Bruemmer F."/>
            <person name="Labrenz M."/>
            <person name="Spormann A.M."/>
            <person name="Op den Camp H."/>
            <person name="Overmann J."/>
            <person name="Amann R."/>
            <person name="Jetten M.S.M."/>
            <person name="Mascher T."/>
            <person name="Medema M.H."/>
            <person name="Devos D.P."/>
            <person name="Kaster A.-K."/>
            <person name="Ovreas L."/>
            <person name="Rohde M."/>
            <person name="Galperin M.Y."/>
            <person name="Jogler C."/>
        </authorList>
    </citation>
    <scope>NUCLEOTIDE SEQUENCE [LARGE SCALE GENOMIC DNA]</scope>
    <source>
        <strain evidence="3 4">ETA_A1</strain>
    </source>
</reference>
<dbReference type="Proteomes" id="UP000319576">
    <property type="component" value="Chromosome"/>
</dbReference>
<accession>A0A517XL20</accession>
<evidence type="ECO:0000313" key="3">
    <source>
        <dbReference type="EMBL" id="QDU18207.1"/>
    </source>
</evidence>
<proteinExistence type="predicted"/>
<organism evidence="3 4">
    <name type="scientific">Urbifossiella limnaea</name>
    <dbReference type="NCBI Taxonomy" id="2528023"/>
    <lineage>
        <taxon>Bacteria</taxon>
        <taxon>Pseudomonadati</taxon>
        <taxon>Planctomycetota</taxon>
        <taxon>Planctomycetia</taxon>
        <taxon>Gemmatales</taxon>
        <taxon>Gemmataceae</taxon>
        <taxon>Urbifossiella</taxon>
    </lineage>
</organism>
<dbReference type="AlphaFoldDB" id="A0A517XL20"/>